<gene>
    <name evidence="1" type="ORF">HLH13_11905</name>
</gene>
<keyword evidence="2" id="KW-1185">Reference proteome</keyword>
<accession>A0ABX1V438</accession>
<reference evidence="1 2" key="1">
    <citation type="submission" date="2020-04" db="EMBL/GenBank/DDBJ databases">
        <title>Acinetobacter Taxon 24.</title>
        <authorList>
            <person name="Nemec A."/>
            <person name="Radolfova-Krizova L."/>
            <person name="Higgins P.G."/>
            <person name="Spanelova P."/>
        </authorList>
    </citation>
    <scope>NUCLEOTIDE SEQUENCE [LARGE SCALE GENOMIC DNA]</scope>
    <source>
        <strain evidence="1 2">ANC 4279</strain>
    </source>
</reference>
<evidence type="ECO:0000313" key="2">
    <source>
        <dbReference type="Proteomes" id="UP000546536"/>
    </source>
</evidence>
<protein>
    <submittedName>
        <fullName evidence="1">Uncharacterized protein</fullName>
    </submittedName>
</protein>
<sequence length="259" mass="31138">MFLVKSCSKKYNISNSRTLKIGTLHEYRETESSQIIDKEEGFFNIIFDLKDKYIEIDLFNFLNYSHNSHLSAHVNHLHFKDPYEKYMKVFYQAKYNWINHNRFIFCISKLETYEESTSIFPDYDDYWYVSFFKKNQFIKALEDSLFNEVKLQLKTGTQVFHKADIDANKLTVKSHYQDILYSDRNLYLDNHNIDSKKNELMGIFNDIKYIKPEKFSHESEFRIVFDFYENEELLIPQVKSLIISENISELVKQPNQVII</sequence>
<name>A0ABX1V438_9GAMM</name>
<evidence type="ECO:0000313" key="1">
    <source>
        <dbReference type="EMBL" id="NNH88394.1"/>
    </source>
</evidence>
<dbReference type="EMBL" id="JABERG010000016">
    <property type="protein sequence ID" value="NNH88394.1"/>
    <property type="molecule type" value="Genomic_DNA"/>
</dbReference>
<comment type="caution">
    <text evidence="1">The sequence shown here is derived from an EMBL/GenBank/DDBJ whole genome shotgun (WGS) entry which is preliminary data.</text>
</comment>
<proteinExistence type="predicted"/>
<dbReference type="RefSeq" id="WP_171544825.1">
    <property type="nucleotide sequence ID" value="NZ_JABERG010000016.1"/>
</dbReference>
<organism evidence="1 2">
    <name type="scientific">Acinetobacter terrae</name>
    <dbReference type="NCBI Taxonomy" id="2731247"/>
    <lineage>
        <taxon>Bacteria</taxon>
        <taxon>Pseudomonadati</taxon>
        <taxon>Pseudomonadota</taxon>
        <taxon>Gammaproteobacteria</taxon>
        <taxon>Moraxellales</taxon>
        <taxon>Moraxellaceae</taxon>
        <taxon>Acinetobacter</taxon>
        <taxon>Acinetobacter Taxon 24</taxon>
    </lineage>
</organism>
<dbReference type="Proteomes" id="UP000546536">
    <property type="component" value="Unassembled WGS sequence"/>
</dbReference>